<evidence type="ECO:0000256" key="8">
    <source>
        <dbReference type="ARBA" id="ARBA00023136"/>
    </source>
</evidence>
<accession>A0A1U7HNQ5</accession>
<keyword evidence="8 9" id="KW-0472">Membrane</keyword>
<sequence length="77" mass="8120">MTIVQLVEVIWAVSGLLLVVIVLLHSPKGDGLGGIGGQAQLFTSAKSAEKTLNQIAWTLTAIFMGTTIVLSAGWLNR</sequence>
<dbReference type="STRING" id="1921803.NIES593_05580"/>
<evidence type="ECO:0000256" key="4">
    <source>
        <dbReference type="ARBA" id="ARBA00022692"/>
    </source>
</evidence>
<keyword evidence="7 9" id="KW-0811">Translocation</keyword>
<comment type="caution">
    <text evidence="10">The sequence shown here is derived from an EMBL/GenBank/DDBJ whole genome shotgun (WGS) entry which is preliminary data.</text>
</comment>
<dbReference type="OrthoDB" id="427405at2"/>
<evidence type="ECO:0000256" key="5">
    <source>
        <dbReference type="ARBA" id="ARBA00022927"/>
    </source>
</evidence>
<keyword evidence="9" id="KW-1003">Cell membrane</keyword>
<name>A0A1U7HNQ5_9CYAN</name>
<dbReference type="InterPro" id="IPR004692">
    <property type="entry name" value="SecG"/>
</dbReference>
<gene>
    <name evidence="10" type="ORF">NIES593_05580</name>
</gene>
<dbReference type="Pfam" id="PF03840">
    <property type="entry name" value="SecG"/>
    <property type="match status" value="1"/>
</dbReference>
<evidence type="ECO:0000256" key="2">
    <source>
        <dbReference type="ARBA" id="ARBA00008445"/>
    </source>
</evidence>
<keyword evidence="4 9" id="KW-0812">Transmembrane</keyword>
<protein>
    <recommendedName>
        <fullName evidence="9">Protein-export membrane protein SecG</fullName>
    </recommendedName>
</protein>
<comment type="subcellular location">
    <subcellularLocation>
        <location evidence="9">Cell membrane</location>
        <topology evidence="9">Multi-pass membrane protein</topology>
    </subcellularLocation>
    <subcellularLocation>
        <location evidence="1">Membrane</location>
        <topology evidence="1">Multi-pass membrane protein</topology>
    </subcellularLocation>
</comment>
<evidence type="ECO:0000313" key="11">
    <source>
        <dbReference type="Proteomes" id="UP000186868"/>
    </source>
</evidence>
<comment type="function">
    <text evidence="9">Involved in protein export. Participates in an early event of protein translocation.</text>
</comment>
<proteinExistence type="inferred from homology"/>
<dbReference type="GO" id="GO:0015450">
    <property type="term" value="F:protein-transporting ATPase activity"/>
    <property type="evidence" value="ECO:0007669"/>
    <property type="project" value="UniProtKB-UniRule"/>
</dbReference>
<dbReference type="GO" id="GO:0005886">
    <property type="term" value="C:plasma membrane"/>
    <property type="evidence" value="ECO:0007669"/>
    <property type="project" value="UniProtKB-SubCell"/>
</dbReference>
<keyword evidence="11" id="KW-1185">Reference proteome</keyword>
<evidence type="ECO:0000256" key="6">
    <source>
        <dbReference type="ARBA" id="ARBA00022989"/>
    </source>
</evidence>
<evidence type="ECO:0000256" key="3">
    <source>
        <dbReference type="ARBA" id="ARBA00022448"/>
    </source>
</evidence>
<evidence type="ECO:0000256" key="1">
    <source>
        <dbReference type="ARBA" id="ARBA00004141"/>
    </source>
</evidence>
<comment type="similarity">
    <text evidence="2 9">Belongs to the SecG family.</text>
</comment>
<dbReference type="Proteomes" id="UP000186868">
    <property type="component" value="Unassembled WGS sequence"/>
</dbReference>
<evidence type="ECO:0000256" key="7">
    <source>
        <dbReference type="ARBA" id="ARBA00023010"/>
    </source>
</evidence>
<keyword evidence="6 9" id="KW-1133">Transmembrane helix</keyword>
<dbReference type="AlphaFoldDB" id="A0A1U7HNQ5"/>
<dbReference type="GO" id="GO:0009306">
    <property type="term" value="P:protein secretion"/>
    <property type="evidence" value="ECO:0007669"/>
    <property type="project" value="UniProtKB-UniRule"/>
</dbReference>
<organism evidence="10 11">
    <name type="scientific">Hydrococcus rivularis NIES-593</name>
    <dbReference type="NCBI Taxonomy" id="1921803"/>
    <lineage>
        <taxon>Bacteria</taxon>
        <taxon>Bacillati</taxon>
        <taxon>Cyanobacteriota</taxon>
        <taxon>Cyanophyceae</taxon>
        <taxon>Pleurocapsales</taxon>
        <taxon>Hydrococcaceae</taxon>
        <taxon>Hydrococcus</taxon>
    </lineage>
</organism>
<evidence type="ECO:0000313" key="10">
    <source>
        <dbReference type="EMBL" id="OKH25230.1"/>
    </source>
</evidence>
<dbReference type="EMBL" id="MRCB01000004">
    <property type="protein sequence ID" value="OKH25230.1"/>
    <property type="molecule type" value="Genomic_DNA"/>
</dbReference>
<feature type="transmembrane region" description="Helical" evidence="9">
    <location>
        <begin position="55"/>
        <end position="75"/>
    </location>
</feature>
<dbReference type="NCBIfam" id="TIGR00810">
    <property type="entry name" value="secG"/>
    <property type="match status" value="1"/>
</dbReference>
<keyword evidence="5 9" id="KW-0653">Protein transport</keyword>
<feature type="transmembrane region" description="Helical" evidence="9">
    <location>
        <begin position="6"/>
        <end position="24"/>
    </location>
</feature>
<evidence type="ECO:0000256" key="9">
    <source>
        <dbReference type="RuleBase" id="RU365087"/>
    </source>
</evidence>
<dbReference type="RefSeq" id="WP_073598639.1">
    <property type="nucleotide sequence ID" value="NZ_MRCB01000004.1"/>
</dbReference>
<keyword evidence="3 9" id="KW-0813">Transport</keyword>
<reference evidence="10 11" key="1">
    <citation type="submission" date="2016-11" db="EMBL/GenBank/DDBJ databases">
        <title>Draft Genome Sequences of Nine Cyanobacterial Strains from Diverse Habitats.</title>
        <authorList>
            <person name="Zhu T."/>
            <person name="Hou S."/>
            <person name="Lu X."/>
            <person name="Hess W.R."/>
        </authorList>
    </citation>
    <scope>NUCLEOTIDE SEQUENCE [LARGE SCALE GENOMIC DNA]</scope>
    <source>
        <strain evidence="10 11">NIES-593</strain>
    </source>
</reference>